<protein>
    <submittedName>
        <fullName evidence="2">Uncharacterized protein</fullName>
    </submittedName>
</protein>
<comment type="caution">
    <text evidence="2">The sequence shown here is derived from an EMBL/GenBank/DDBJ whole genome shotgun (WGS) entry which is preliminary data.</text>
</comment>
<name>A0ABR1UZZ6_9PEZI</name>
<dbReference type="GeneID" id="92091610"/>
<keyword evidence="1" id="KW-0732">Signal</keyword>
<evidence type="ECO:0000313" key="3">
    <source>
        <dbReference type="Proteomes" id="UP001480595"/>
    </source>
</evidence>
<organism evidence="2 3">
    <name type="scientific">Apiospora phragmitis</name>
    <dbReference type="NCBI Taxonomy" id="2905665"/>
    <lineage>
        <taxon>Eukaryota</taxon>
        <taxon>Fungi</taxon>
        <taxon>Dikarya</taxon>
        <taxon>Ascomycota</taxon>
        <taxon>Pezizomycotina</taxon>
        <taxon>Sordariomycetes</taxon>
        <taxon>Xylariomycetidae</taxon>
        <taxon>Amphisphaeriales</taxon>
        <taxon>Apiosporaceae</taxon>
        <taxon>Apiospora</taxon>
    </lineage>
</organism>
<accession>A0ABR1UZZ6</accession>
<keyword evidence="3" id="KW-1185">Reference proteome</keyword>
<dbReference type="Proteomes" id="UP001480595">
    <property type="component" value="Unassembled WGS sequence"/>
</dbReference>
<dbReference type="RefSeq" id="XP_066715489.1">
    <property type="nucleotide sequence ID" value="XM_066858547.1"/>
</dbReference>
<feature type="signal peptide" evidence="1">
    <location>
        <begin position="1"/>
        <end position="17"/>
    </location>
</feature>
<feature type="chain" id="PRO_5045633573" evidence="1">
    <location>
        <begin position="18"/>
        <end position="145"/>
    </location>
</feature>
<gene>
    <name evidence="2" type="ORF">PG994_007138</name>
</gene>
<evidence type="ECO:0000256" key="1">
    <source>
        <dbReference type="SAM" id="SignalP"/>
    </source>
</evidence>
<sequence length="145" mass="15574">MRFVAHLLPILFGAIAAQKYGGSSFQIQNFIAGALPHSSDGYADLDFGFSEDSSPATCDATPPSYQVFPSVPWTICSDYRTAFNLTKTSDGGAELRLSYQAEPGGSFTNGTHKIAPDEIIWINQQSPTGEVQVYVGPQNFDVSTG</sequence>
<reference evidence="2 3" key="1">
    <citation type="submission" date="2023-01" db="EMBL/GenBank/DDBJ databases">
        <title>Analysis of 21 Apiospora genomes using comparative genomics revels a genus with tremendous synthesis potential of carbohydrate active enzymes and secondary metabolites.</title>
        <authorList>
            <person name="Sorensen T."/>
        </authorList>
    </citation>
    <scope>NUCLEOTIDE SEQUENCE [LARGE SCALE GENOMIC DNA]</scope>
    <source>
        <strain evidence="2 3">CBS 135458</strain>
    </source>
</reference>
<proteinExistence type="predicted"/>
<evidence type="ECO:0000313" key="2">
    <source>
        <dbReference type="EMBL" id="KAK8064500.1"/>
    </source>
</evidence>
<dbReference type="EMBL" id="JAQQWL010000007">
    <property type="protein sequence ID" value="KAK8064500.1"/>
    <property type="molecule type" value="Genomic_DNA"/>
</dbReference>